<evidence type="ECO:0000256" key="7">
    <source>
        <dbReference type="SAM" id="Phobius"/>
    </source>
</evidence>
<dbReference type="EMBL" id="DWVP01000009">
    <property type="protein sequence ID" value="HJC84774.1"/>
    <property type="molecule type" value="Genomic_DNA"/>
</dbReference>
<comment type="caution">
    <text evidence="8">The sequence shown here is derived from an EMBL/GenBank/DDBJ whole genome shotgun (WGS) entry which is preliminary data.</text>
</comment>
<accession>A0A9D2QC38</accession>
<proteinExistence type="predicted"/>
<feature type="transmembrane region" description="Helical" evidence="7">
    <location>
        <begin position="62"/>
        <end position="85"/>
    </location>
</feature>
<organism evidence="8 9">
    <name type="scientific">Candidatus Corynebacterium faecigallinarum</name>
    <dbReference type="NCBI Taxonomy" id="2838528"/>
    <lineage>
        <taxon>Bacteria</taxon>
        <taxon>Bacillati</taxon>
        <taxon>Actinomycetota</taxon>
        <taxon>Actinomycetes</taxon>
        <taxon>Mycobacteriales</taxon>
        <taxon>Corynebacteriaceae</taxon>
        <taxon>Corynebacterium</taxon>
    </lineage>
</organism>
<evidence type="ECO:0000256" key="3">
    <source>
        <dbReference type="ARBA" id="ARBA00022692"/>
    </source>
</evidence>
<feature type="compositionally biased region" description="Basic and acidic residues" evidence="6">
    <location>
        <begin position="457"/>
        <end position="466"/>
    </location>
</feature>
<evidence type="ECO:0000256" key="2">
    <source>
        <dbReference type="ARBA" id="ARBA00022475"/>
    </source>
</evidence>
<sequence length="473" mass="50306">MSSGENQAENQSTFRNVMHWLKDPRVRALLTLAILAIILFLFRDHYHFLEEGWAEILQANNWYIAAAVVAMGLSMVAQAEVMVALLRPAGVPVNRTSANALGLSANAWSSSFPGGPAISAAMIFREQMKWGASGVVASWYLVISGLFSGASMAILGLGSVFFLQANVHVFSLTLSIVALVALTLAANWIARHPGKVEAALLKAAAWFNRKRKKPEERFHERIRSLVTQLRAVDLSPKWLGYAMGTSLLNWVFELLCLFLCVLAIGADPRVAGVILAFITAKLIGQAQITPGGLGPVDIMLTTMLIGTGGLTSGQAFAAVIVFRMISFALLTIIGWLVFLWTFVRAEEAEEAEKAGAANGKQEAQSGEAPGPAQAGGIGSDLTGSVTSKHTSSYHHRKAFNIRGITDGLAARASELESRPVPPATGPDAHENLHEPADAGEAGEGGESGAPSEPAEPSARDTPRKPDTPTPPDA</sequence>
<evidence type="ECO:0000256" key="5">
    <source>
        <dbReference type="ARBA" id="ARBA00023136"/>
    </source>
</evidence>
<evidence type="ECO:0000313" key="8">
    <source>
        <dbReference type="EMBL" id="HJC84774.1"/>
    </source>
</evidence>
<gene>
    <name evidence="8" type="ORF">H9751_04360</name>
</gene>
<dbReference type="InterPro" id="IPR022791">
    <property type="entry name" value="L-PG_synthase/AglD"/>
</dbReference>
<evidence type="ECO:0000256" key="1">
    <source>
        <dbReference type="ARBA" id="ARBA00004651"/>
    </source>
</evidence>
<dbReference type="Proteomes" id="UP000823858">
    <property type="component" value="Unassembled WGS sequence"/>
</dbReference>
<dbReference type="AlphaFoldDB" id="A0A9D2QC38"/>
<feature type="region of interest" description="Disordered" evidence="6">
    <location>
        <begin position="414"/>
        <end position="473"/>
    </location>
</feature>
<keyword evidence="4 7" id="KW-1133">Transmembrane helix</keyword>
<dbReference type="GO" id="GO:0005886">
    <property type="term" value="C:plasma membrane"/>
    <property type="evidence" value="ECO:0007669"/>
    <property type="project" value="UniProtKB-SubCell"/>
</dbReference>
<dbReference type="NCBIfam" id="TIGR00374">
    <property type="entry name" value="flippase-like domain"/>
    <property type="match status" value="1"/>
</dbReference>
<keyword evidence="5 7" id="KW-0472">Membrane</keyword>
<reference evidence="8" key="2">
    <citation type="submission" date="2021-04" db="EMBL/GenBank/DDBJ databases">
        <authorList>
            <person name="Gilroy R."/>
        </authorList>
    </citation>
    <scope>NUCLEOTIDE SEQUENCE</scope>
    <source>
        <strain evidence="8">ChiHjej13B12-4958</strain>
    </source>
</reference>
<evidence type="ECO:0000313" key="9">
    <source>
        <dbReference type="Proteomes" id="UP000823858"/>
    </source>
</evidence>
<dbReference type="PANTHER" id="PTHR39087:SF2">
    <property type="entry name" value="UPF0104 MEMBRANE PROTEIN MJ1595"/>
    <property type="match status" value="1"/>
</dbReference>
<dbReference type="Pfam" id="PF03706">
    <property type="entry name" value="LPG_synthase_TM"/>
    <property type="match status" value="1"/>
</dbReference>
<keyword evidence="3 7" id="KW-0812">Transmembrane</keyword>
<evidence type="ECO:0000256" key="4">
    <source>
        <dbReference type="ARBA" id="ARBA00022989"/>
    </source>
</evidence>
<feature type="transmembrane region" description="Helical" evidence="7">
    <location>
        <begin position="169"/>
        <end position="190"/>
    </location>
</feature>
<feature type="compositionally biased region" description="Low complexity" evidence="6">
    <location>
        <begin position="354"/>
        <end position="364"/>
    </location>
</feature>
<feature type="region of interest" description="Disordered" evidence="6">
    <location>
        <begin position="353"/>
        <end position="392"/>
    </location>
</feature>
<name>A0A9D2QC38_9CORY</name>
<feature type="transmembrane region" description="Helical" evidence="7">
    <location>
        <begin position="105"/>
        <end position="124"/>
    </location>
</feature>
<feature type="transmembrane region" description="Helical" evidence="7">
    <location>
        <begin position="247"/>
        <end position="266"/>
    </location>
</feature>
<evidence type="ECO:0000256" key="6">
    <source>
        <dbReference type="SAM" id="MobiDB-lite"/>
    </source>
</evidence>
<feature type="transmembrane region" description="Helical" evidence="7">
    <location>
        <begin position="136"/>
        <end position="163"/>
    </location>
</feature>
<feature type="transmembrane region" description="Helical" evidence="7">
    <location>
        <begin position="315"/>
        <end position="343"/>
    </location>
</feature>
<protein>
    <submittedName>
        <fullName evidence="8">YbhN family protein</fullName>
    </submittedName>
</protein>
<comment type="subcellular location">
    <subcellularLocation>
        <location evidence="1">Cell membrane</location>
        <topology evidence="1">Multi-pass membrane protein</topology>
    </subcellularLocation>
</comment>
<dbReference type="PANTHER" id="PTHR39087">
    <property type="entry name" value="UPF0104 MEMBRANE PROTEIN MJ1595"/>
    <property type="match status" value="1"/>
</dbReference>
<feature type="compositionally biased region" description="Polar residues" evidence="6">
    <location>
        <begin position="381"/>
        <end position="390"/>
    </location>
</feature>
<reference evidence="8" key="1">
    <citation type="journal article" date="2021" name="PeerJ">
        <title>Extensive microbial diversity within the chicken gut microbiome revealed by metagenomics and culture.</title>
        <authorList>
            <person name="Gilroy R."/>
            <person name="Ravi A."/>
            <person name="Getino M."/>
            <person name="Pursley I."/>
            <person name="Horton D.L."/>
            <person name="Alikhan N.F."/>
            <person name="Baker D."/>
            <person name="Gharbi K."/>
            <person name="Hall N."/>
            <person name="Watson M."/>
            <person name="Adriaenssens E.M."/>
            <person name="Foster-Nyarko E."/>
            <person name="Jarju S."/>
            <person name="Secka A."/>
            <person name="Antonio M."/>
            <person name="Oren A."/>
            <person name="Chaudhuri R.R."/>
            <person name="La Ragione R."/>
            <person name="Hildebrand F."/>
            <person name="Pallen M.J."/>
        </authorList>
    </citation>
    <scope>NUCLEOTIDE SEQUENCE</scope>
    <source>
        <strain evidence="8">ChiHjej13B12-4958</strain>
    </source>
</reference>
<keyword evidence="2" id="KW-1003">Cell membrane</keyword>
<feature type="transmembrane region" description="Helical" evidence="7">
    <location>
        <begin position="26"/>
        <end position="42"/>
    </location>
</feature>
<feature type="compositionally biased region" description="Basic and acidic residues" evidence="6">
    <location>
        <begin position="427"/>
        <end position="436"/>
    </location>
</feature>